<dbReference type="SUPFAM" id="SSF81923">
    <property type="entry name" value="Double Clp-N motif"/>
    <property type="match status" value="1"/>
</dbReference>
<dbReference type="Pfam" id="PF02861">
    <property type="entry name" value="Clp_N"/>
    <property type="match status" value="2"/>
</dbReference>
<keyword evidence="4" id="KW-1185">Reference proteome</keyword>
<protein>
    <recommendedName>
        <fullName evidence="2">Clp R domain-containing protein</fullName>
    </recommendedName>
</protein>
<evidence type="ECO:0000313" key="3">
    <source>
        <dbReference type="EMBL" id="ORA20780.1"/>
    </source>
</evidence>
<dbReference type="InterPro" id="IPR036628">
    <property type="entry name" value="Clp_N_dom_sf"/>
</dbReference>
<evidence type="ECO:0000256" key="1">
    <source>
        <dbReference type="PROSITE-ProRule" id="PRU01251"/>
    </source>
</evidence>
<dbReference type="RefSeq" id="WP_083113785.1">
    <property type="nucleotide sequence ID" value="NZ_JACKTS010000031.1"/>
</dbReference>
<dbReference type="OrthoDB" id="3290891at2"/>
<evidence type="ECO:0000259" key="2">
    <source>
        <dbReference type="PROSITE" id="PS51903"/>
    </source>
</evidence>
<keyword evidence="1" id="KW-0677">Repeat</keyword>
<dbReference type="EMBL" id="MVHE01000020">
    <property type="protein sequence ID" value="ORA20780.1"/>
    <property type="molecule type" value="Genomic_DNA"/>
</dbReference>
<organism evidence="3 4">
    <name type="scientific">Mycobacterium angelicum</name>
    <dbReference type="NCBI Taxonomy" id="470074"/>
    <lineage>
        <taxon>Bacteria</taxon>
        <taxon>Bacillati</taxon>
        <taxon>Actinomycetota</taxon>
        <taxon>Actinomycetes</taxon>
        <taxon>Mycobacteriales</taxon>
        <taxon>Mycobacteriaceae</taxon>
        <taxon>Mycobacterium</taxon>
    </lineage>
</organism>
<sequence>MVEPTKIAYPVRLDELINAIKQVHPDALDQLADAVLAAESLGEVADHLIGHFVDQARRSGASWTEIGKAMGVTKQAAQKRFVPKAEATTLDPNQGFGRFTARARNAVVAAQNAAHEAGNTEITPDHLVLGTLSDSAALATVLLQRQKIDTEALRAAVQLPPAGAETPELIPFSGPARKVLELTFREALRLGHNYIGTEHLLLALLELEDGAGPLHQCGANKEQVETDLIAALESITGGSGSAH</sequence>
<dbReference type="InterPro" id="IPR004176">
    <property type="entry name" value="Clp_R_N"/>
</dbReference>
<dbReference type="Gene3D" id="1.10.1780.10">
    <property type="entry name" value="Clp, N-terminal domain"/>
    <property type="match status" value="1"/>
</dbReference>
<feature type="domain" description="Clp R" evidence="2">
    <location>
        <begin position="96"/>
        <end position="238"/>
    </location>
</feature>
<name>A0A1W9ZSN0_MYCAN</name>
<dbReference type="Proteomes" id="UP000192284">
    <property type="component" value="Unassembled WGS sequence"/>
</dbReference>
<reference evidence="3 4" key="1">
    <citation type="submission" date="2017-02" db="EMBL/GenBank/DDBJ databases">
        <title>The new phylogeny of genus Mycobacterium.</title>
        <authorList>
            <person name="Tortoli E."/>
            <person name="Trovato A."/>
            <person name="Cirillo D.M."/>
        </authorList>
    </citation>
    <scope>NUCLEOTIDE SEQUENCE [LARGE SCALE GENOMIC DNA]</scope>
    <source>
        <strain evidence="3 4">DSM 45057</strain>
    </source>
</reference>
<proteinExistence type="predicted"/>
<accession>A0A1W9ZSN0</accession>
<evidence type="ECO:0000313" key="4">
    <source>
        <dbReference type="Proteomes" id="UP000192284"/>
    </source>
</evidence>
<gene>
    <name evidence="3" type="ORF">BST12_14375</name>
</gene>
<dbReference type="PROSITE" id="PS51903">
    <property type="entry name" value="CLP_R"/>
    <property type="match status" value="1"/>
</dbReference>
<comment type="caution">
    <text evidence="3">The sequence shown here is derived from an EMBL/GenBank/DDBJ whole genome shotgun (WGS) entry which is preliminary data.</text>
</comment>
<dbReference type="AlphaFoldDB" id="A0A1W9ZSN0"/>